<dbReference type="CDD" id="cd05483">
    <property type="entry name" value="retropepsin_like_bacteria"/>
    <property type="match status" value="1"/>
</dbReference>
<keyword evidence="1" id="KW-0378">Hydrolase</keyword>
<gene>
    <name evidence="1" type="ORF">SAMN05443550_1236</name>
</gene>
<keyword evidence="1" id="KW-0645">Protease</keyword>
<dbReference type="InterPro" id="IPR021109">
    <property type="entry name" value="Peptidase_aspartic_dom_sf"/>
</dbReference>
<dbReference type="EMBL" id="FNRA01000023">
    <property type="protein sequence ID" value="SEB21879.1"/>
    <property type="molecule type" value="Genomic_DNA"/>
</dbReference>
<dbReference type="GO" id="GO:0006508">
    <property type="term" value="P:proteolysis"/>
    <property type="evidence" value="ECO:0007669"/>
    <property type="project" value="UniProtKB-KW"/>
</dbReference>
<dbReference type="RefSeq" id="WP_090560127.1">
    <property type="nucleotide sequence ID" value="NZ_FNRA01000023.1"/>
</dbReference>
<protein>
    <submittedName>
        <fullName evidence="1">Aspartyl protease</fullName>
    </submittedName>
</protein>
<dbReference type="Pfam" id="PF13650">
    <property type="entry name" value="Asp_protease_2"/>
    <property type="match status" value="1"/>
</dbReference>
<dbReference type="AlphaFoldDB" id="A0A1H4HJ57"/>
<evidence type="ECO:0000313" key="2">
    <source>
        <dbReference type="Proteomes" id="UP000198850"/>
    </source>
</evidence>
<dbReference type="Gene3D" id="2.40.70.10">
    <property type="entry name" value="Acid Proteases"/>
    <property type="match status" value="1"/>
</dbReference>
<proteinExistence type="predicted"/>
<reference evidence="1 2" key="1">
    <citation type="submission" date="2016-10" db="EMBL/GenBank/DDBJ databases">
        <authorList>
            <person name="de Groot N.N."/>
        </authorList>
    </citation>
    <scope>NUCLEOTIDE SEQUENCE [LARGE SCALE GENOMIC DNA]</scope>
    <source>
        <strain evidence="1 2">DSM 19033</strain>
    </source>
</reference>
<dbReference type="OrthoDB" id="5580718at2"/>
<sequence>MHRILFITFFLLITEYSFSQSLSYNKGGTKAINYFEEIPYQDINGKMIVKVKINGIDYNFLFDTGAPMCLSSKILTAVNADKVQNDQVKDVNGNKTSSLTVVIKDIALGNLNFSGIPAVVGVPDFFKCWNIDGILGSNLLRNSIIQINSQKKTIAITDLTEKLQLSDKKGISLFLDSIQSYPVFKVQLSGNSTMKVNFDTGDNGLLSLSETLMDQLKKAKVYETVTKGYGANQIGAFGLEKDNEKLLLKFLTFNVADVHLKNVMTVTSKGSGARLGSKMLNYGIATIDFINKKFYFEGSAKEIDLAEKQWPFQPTFNNNKLVVGLVWDEAGSSVALGEQIVEVDGTSFETVDLCDLLNKKSILEGKERSTITLRSQDGKLRKLEVEKK</sequence>
<keyword evidence="2" id="KW-1185">Reference proteome</keyword>
<dbReference type="STRING" id="425514.SAMN05443550_1236"/>
<organism evidence="1 2">
    <name type="scientific">Pedobacter hartonius</name>
    <dbReference type="NCBI Taxonomy" id="425514"/>
    <lineage>
        <taxon>Bacteria</taxon>
        <taxon>Pseudomonadati</taxon>
        <taxon>Bacteroidota</taxon>
        <taxon>Sphingobacteriia</taxon>
        <taxon>Sphingobacteriales</taxon>
        <taxon>Sphingobacteriaceae</taxon>
        <taxon>Pedobacter</taxon>
    </lineage>
</organism>
<dbReference type="SUPFAM" id="SSF50630">
    <property type="entry name" value="Acid proteases"/>
    <property type="match status" value="1"/>
</dbReference>
<dbReference type="Proteomes" id="UP000198850">
    <property type="component" value="Unassembled WGS sequence"/>
</dbReference>
<evidence type="ECO:0000313" key="1">
    <source>
        <dbReference type="EMBL" id="SEB21879.1"/>
    </source>
</evidence>
<accession>A0A1H4HJ57</accession>
<dbReference type="InterPro" id="IPR034122">
    <property type="entry name" value="Retropepsin-like_bacterial"/>
</dbReference>
<name>A0A1H4HJ57_9SPHI</name>
<dbReference type="GO" id="GO:0008233">
    <property type="term" value="F:peptidase activity"/>
    <property type="evidence" value="ECO:0007669"/>
    <property type="project" value="UniProtKB-KW"/>
</dbReference>